<gene>
    <name evidence="1" type="ORF">CEXT_459921</name>
</gene>
<dbReference type="AlphaFoldDB" id="A0AAV4X5A2"/>
<dbReference type="Proteomes" id="UP001054945">
    <property type="component" value="Unassembled WGS sequence"/>
</dbReference>
<protein>
    <submittedName>
        <fullName evidence="1">Uncharacterized protein</fullName>
    </submittedName>
</protein>
<keyword evidence="2" id="KW-1185">Reference proteome</keyword>
<reference evidence="1 2" key="1">
    <citation type="submission" date="2021-06" db="EMBL/GenBank/DDBJ databases">
        <title>Caerostris extrusa draft genome.</title>
        <authorList>
            <person name="Kono N."/>
            <person name="Arakawa K."/>
        </authorList>
    </citation>
    <scope>NUCLEOTIDE SEQUENCE [LARGE SCALE GENOMIC DNA]</scope>
</reference>
<organism evidence="1 2">
    <name type="scientific">Caerostris extrusa</name>
    <name type="common">Bark spider</name>
    <name type="synonym">Caerostris bankana</name>
    <dbReference type="NCBI Taxonomy" id="172846"/>
    <lineage>
        <taxon>Eukaryota</taxon>
        <taxon>Metazoa</taxon>
        <taxon>Ecdysozoa</taxon>
        <taxon>Arthropoda</taxon>
        <taxon>Chelicerata</taxon>
        <taxon>Arachnida</taxon>
        <taxon>Araneae</taxon>
        <taxon>Araneomorphae</taxon>
        <taxon>Entelegynae</taxon>
        <taxon>Araneoidea</taxon>
        <taxon>Araneidae</taxon>
        <taxon>Caerostris</taxon>
    </lineage>
</organism>
<sequence>MGDIVWGTRKGWSSLTRLLCHPGIVTHPLVTGVTTSGNDFVLRSREDENKKDRLTTRHGFIDTVVVKGEVGT</sequence>
<evidence type="ECO:0000313" key="2">
    <source>
        <dbReference type="Proteomes" id="UP001054945"/>
    </source>
</evidence>
<dbReference type="EMBL" id="BPLR01017282">
    <property type="protein sequence ID" value="GIY90041.1"/>
    <property type="molecule type" value="Genomic_DNA"/>
</dbReference>
<accession>A0AAV4X5A2</accession>
<name>A0AAV4X5A2_CAEEX</name>
<evidence type="ECO:0000313" key="1">
    <source>
        <dbReference type="EMBL" id="GIY90041.1"/>
    </source>
</evidence>
<comment type="caution">
    <text evidence="1">The sequence shown here is derived from an EMBL/GenBank/DDBJ whole genome shotgun (WGS) entry which is preliminary data.</text>
</comment>
<proteinExistence type="predicted"/>